<gene>
    <name evidence="1" type="ORF">RUMOBE_03342</name>
</gene>
<dbReference type="AlphaFoldDB" id="A5ZWE9"/>
<name>A5ZWE9_9FIRM</name>
<dbReference type="Proteomes" id="UP000006002">
    <property type="component" value="Unassembled WGS sequence"/>
</dbReference>
<sequence>MAGCNSFQKIITNYECLHNLLFSAYSNRRSL</sequence>
<organism evidence="1 2">
    <name type="scientific">Blautia obeum ATCC 29174</name>
    <dbReference type="NCBI Taxonomy" id="411459"/>
    <lineage>
        <taxon>Bacteria</taxon>
        <taxon>Bacillati</taxon>
        <taxon>Bacillota</taxon>
        <taxon>Clostridia</taxon>
        <taxon>Lachnospirales</taxon>
        <taxon>Lachnospiraceae</taxon>
        <taxon>Blautia</taxon>
    </lineage>
</organism>
<proteinExistence type="predicted"/>
<evidence type="ECO:0000313" key="2">
    <source>
        <dbReference type="Proteomes" id="UP000006002"/>
    </source>
</evidence>
<comment type="caution">
    <text evidence="1">The sequence shown here is derived from an EMBL/GenBank/DDBJ whole genome shotgun (WGS) entry which is preliminary data.</text>
</comment>
<evidence type="ECO:0000313" key="1">
    <source>
        <dbReference type="EMBL" id="EDM86103.1"/>
    </source>
</evidence>
<reference evidence="1 2" key="2">
    <citation type="submission" date="2007-04" db="EMBL/GenBank/DDBJ databases">
        <title>Draft genome sequence of Ruminococcus obeum (ATCC 29174).</title>
        <authorList>
            <person name="Sudarsanam P."/>
            <person name="Ley R."/>
            <person name="Guruge J."/>
            <person name="Turnbaugh P.J."/>
            <person name="Mahowald M."/>
            <person name="Liep D."/>
            <person name="Gordon J."/>
        </authorList>
    </citation>
    <scope>NUCLEOTIDE SEQUENCE [LARGE SCALE GENOMIC DNA]</scope>
    <source>
        <strain evidence="1 2">ATCC 29174</strain>
    </source>
</reference>
<accession>A5ZWE9</accession>
<protein>
    <submittedName>
        <fullName evidence="1">Uncharacterized protein</fullName>
    </submittedName>
</protein>
<dbReference type="HOGENOM" id="CLU_3395347_0_0_9"/>
<dbReference type="EMBL" id="AAVO02000019">
    <property type="protein sequence ID" value="EDM86103.1"/>
    <property type="molecule type" value="Genomic_DNA"/>
</dbReference>
<reference evidence="1 2" key="1">
    <citation type="submission" date="2007-03" db="EMBL/GenBank/DDBJ databases">
        <authorList>
            <person name="Fulton L."/>
            <person name="Clifton S."/>
            <person name="Fulton B."/>
            <person name="Xu J."/>
            <person name="Minx P."/>
            <person name="Pepin K.H."/>
            <person name="Johnson M."/>
            <person name="Thiruvilangam P."/>
            <person name="Bhonagiri V."/>
            <person name="Nash W.E."/>
            <person name="Mardis E.R."/>
            <person name="Wilson R.K."/>
        </authorList>
    </citation>
    <scope>NUCLEOTIDE SEQUENCE [LARGE SCALE GENOMIC DNA]</scope>
    <source>
        <strain evidence="1 2">ATCC 29174</strain>
    </source>
</reference>